<protein>
    <recommendedName>
        <fullName evidence="8">Glycogen synthase</fullName>
        <ecNumber evidence="8">2.4.1.21</ecNumber>
    </recommendedName>
    <alternativeName>
        <fullName evidence="8">Starch [bacterial glycogen] synthase</fullName>
    </alternativeName>
</protein>
<organism evidence="11 12">
    <name type="scientific">Hydrogenophaga electricum</name>
    <dbReference type="NCBI Taxonomy" id="1230953"/>
    <lineage>
        <taxon>Bacteria</taxon>
        <taxon>Pseudomonadati</taxon>
        <taxon>Pseudomonadota</taxon>
        <taxon>Betaproteobacteria</taxon>
        <taxon>Burkholderiales</taxon>
        <taxon>Comamonadaceae</taxon>
        <taxon>Hydrogenophaga</taxon>
    </lineage>
</organism>
<evidence type="ECO:0000256" key="7">
    <source>
        <dbReference type="ARBA" id="ARBA00023056"/>
    </source>
</evidence>
<feature type="domain" description="Starch synthase catalytic" evidence="10">
    <location>
        <begin position="4"/>
        <end position="267"/>
    </location>
</feature>
<dbReference type="PANTHER" id="PTHR45825">
    <property type="entry name" value="GRANULE-BOUND STARCH SYNTHASE 1, CHLOROPLASTIC/AMYLOPLASTIC"/>
    <property type="match status" value="1"/>
</dbReference>
<evidence type="ECO:0000313" key="12">
    <source>
        <dbReference type="Proteomes" id="UP001156903"/>
    </source>
</evidence>
<evidence type="ECO:0000259" key="10">
    <source>
        <dbReference type="Pfam" id="PF08323"/>
    </source>
</evidence>
<evidence type="ECO:0000256" key="4">
    <source>
        <dbReference type="ARBA" id="ARBA00010281"/>
    </source>
</evidence>
<comment type="caution">
    <text evidence="11">The sequence shown here is derived from an EMBL/GenBank/DDBJ whole genome shotgun (WGS) entry which is preliminary data.</text>
</comment>
<dbReference type="Pfam" id="PF08323">
    <property type="entry name" value="Glyco_transf_5"/>
    <property type="match status" value="1"/>
</dbReference>
<evidence type="ECO:0000256" key="2">
    <source>
        <dbReference type="ARBA" id="ARBA00002764"/>
    </source>
</evidence>
<keyword evidence="12" id="KW-1185">Reference proteome</keyword>
<dbReference type="InterPro" id="IPR011835">
    <property type="entry name" value="GS/SS"/>
</dbReference>
<sequence>MPLKVLYVCAEIFPLLKTGGLADVSAALPPALRAQKQDVRLLLPAFPAIAAGVKPEGPVIPLPTAGMAGLPAGVGPDPLTAGGPPPTLRAGRITGSRLPVWLLHAPGLYEQPGNPYLDPEGRPWANSAERFAWLGWAAALLGIGALPTPAANGQPAWQPDVVHGHDWHTGLAFAYLQALRAPGLPRPATVFTIHNLAYQGVFAGEARHRLGLPDHLFRMQGLEFHGHLSFMKAGLQFSDAITTVSPTYAREITGEEQGCGLDGVLRERRHRLHGILNGVDDAVWNPAADPLVQPGFDAEHLDGKAQAKALLQKQMKLRPKPDALLFAVVSRLTEQKGLHLLPGVVDDLVARGGQLVVLGTGDAQIEQALLHASQRHPGRVAVHVGYDEALSHRVIAGADVILLPSRFEPCGLTQLYGLRYGTLPLVRAVGGLADTVTDCALENLHDGSASGFVFQGLNEHDLRQAIRRAFALHHRPADWRAVQHHAMSLRFDWARAATAYRQVYAQAMAEAGHGTASA</sequence>
<evidence type="ECO:0000256" key="5">
    <source>
        <dbReference type="ARBA" id="ARBA00022676"/>
    </source>
</evidence>
<dbReference type="EC" id="2.4.1.21" evidence="8"/>
<name>A0ABQ6C1B5_9BURK</name>
<dbReference type="CDD" id="cd03791">
    <property type="entry name" value="GT5_Glycogen_synthase_DULL1-like"/>
    <property type="match status" value="1"/>
</dbReference>
<evidence type="ECO:0000256" key="1">
    <source>
        <dbReference type="ARBA" id="ARBA00001478"/>
    </source>
</evidence>
<reference evidence="12" key="1">
    <citation type="journal article" date="2019" name="Int. J. Syst. Evol. Microbiol.">
        <title>The Global Catalogue of Microorganisms (GCM) 10K type strain sequencing project: providing services to taxonomists for standard genome sequencing and annotation.</title>
        <authorList>
            <consortium name="The Broad Institute Genomics Platform"/>
            <consortium name="The Broad Institute Genome Sequencing Center for Infectious Disease"/>
            <person name="Wu L."/>
            <person name="Ma J."/>
        </authorList>
    </citation>
    <scope>NUCLEOTIDE SEQUENCE [LARGE SCALE GENOMIC DNA]</scope>
    <source>
        <strain evidence="12">NBRC 109341</strain>
    </source>
</reference>
<evidence type="ECO:0000256" key="3">
    <source>
        <dbReference type="ARBA" id="ARBA00004964"/>
    </source>
</evidence>
<dbReference type="InterPro" id="IPR001296">
    <property type="entry name" value="Glyco_trans_1"/>
</dbReference>
<dbReference type="Proteomes" id="UP001156903">
    <property type="component" value="Unassembled WGS sequence"/>
</dbReference>
<feature type="binding site" evidence="8">
    <location>
        <position position="17"/>
    </location>
    <ligand>
        <name>ADP-alpha-D-glucose</name>
        <dbReference type="ChEBI" id="CHEBI:57498"/>
    </ligand>
</feature>
<evidence type="ECO:0000256" key="6">
    <source>
        <dbReference type="ARBA" id="ARBA00022679"/>
    </source>
</evidence>
<proteinExistence type="inferred from homology"/>
<feature type="domain" description="Glycosyl transferase family 1" evidence="9">
    <location>
        <begin position="317"/>
        <end position="478"/>
    </location>
</feature>
<comment type="similarity">
    <text evidence="4 8">Belongs to the glycosyltransferase 1 family. Bacterial/plant glycogen synthase subfamily.</text>
</comment>
<comment type="function">
    <text evidence="2 8">Synthesizes alpha-1,4-glucan chains using ADP-glucose.</text>
</comment>
<evidence type="ECO:0000313" key="11">
    <source>
        <dbReference type="EMBL" id="GLS14111.1"/>
    </source>
</evidence>
<dbReference type="InterPro" id="IPR013534">
    <property type="entry name" value="Starch_synth_cat_dom"/>
</dbReference>
<comment type="catalytic activity">
    <reaction evidence="1 8">
        <text>[(1-&gt;4)-alpha-D-glucosyl](n) + ADP-alpha-D-glucose = [(1-&gt;4)-alpha-D-glucosyl](n+1) + ADP + H(+)</text>
        <dbReference type="Rhea" id="RHEA:18189"/>
        <dbReference type="Rhea" id="RHEA-COMP:9584"/>
        <dbReference type="Rhea" id="RHEA-COMP:9587"/>
        <dbReference type="ChEBI" id="CHEBI:15378"/>
        <dbReference type="ChEBI" id="CHEBI:15444"/>
        <dbReference type="ChEBI" id="CHEBI:57498"/>
        <dbReference type="ChEBI" id="CHEBI:456216"/>
        <dbReference type="EC" id="2.4.1.21"/>
    </reaction>
</comment>
<accession>A0ABQ6C1B5</accession>
<dbReference type="NCBIfam" id="NF001899">
    <property type="entry name" value="PRK00654.1-2"/>
    <property type="match status" value="1"/>
</dbReference>
<evidence type="ECO:0000259" key="9">
    <source>
        <dbReference type="Pfam" id="PF00534"/>
    </source>
</evidence>
<dbReference type="NCBIfam" id="TIGR02095">
    <property type="entry name" value="glgA"/>
    <property type="match status" value="1"/>
</dbReference>
<dbReference type="PANTHER" id="PTHR45825:SF11">
    <property type="entry name" value="ALPHA AMYLASE DOMAIN-CONTAINING PROTEIN"/>
    <property type="match status" value="1"/>
</dbReference>
<dbReference type="EMBL" id="BSPB01000009">
    <property type="protein sequence ID" value="GLS14111.1"/>
    <property type="molecule type" value="Genomic_DNA"/>
</dbReference>
<dbReference type="Pfam" id="PF00534">
    <property type="entry name" value="Glycos_transf_1"/>
    <property type="match status" value="1"/>
</dbReference>
<dbReference type="SUPFAM" id="SSF53756">
    <property type="entry name" value="UDP-Glycosyltransferase/glycogen phosphorylase"/>
    <property type="match status" value="1"/>
</dbReference>
<gene>
    <name evidence="8 11" type="primary">glgA</name>
    <name evidence="11" type="ORF">GCM10007935_15420</name>
</gene>
<dbReference type="HAMAP" id="MF_00484">
    <property type="entry name" value="Glycogen_synth"/>
    <property type="match status" value="1"/>
</dbReference>
<keyword evidence="7 8" id="KW-0320">Glycogen biosynthesis</keyword>
<keyword evidence="5 8" id="KW-0328">Glycosyltransferase</keyword>
<evidence type="ECO:0000256" key="8">
    <source>
        <dbReference type="HAMAP-Rule" id="MF_00484"/>
    </source>
</evidence>
<comment type="pathway">
    <text evidence="3 8">Glycan biosynthesis; glycogen biosynthesis.</text>
</comment>
<dbReference type="Gene3D" id="3.40.50.2000">
    <property type="entry name" value="Glycogen Phosphorylase B"/>
    <property type="match status" value="2"/>
</dbReference>
<keyword evidence="6 8" id="KW-0808">Transferase</keyword>